<keyword evidence="2" id="KW-1185">Reference proteome</keyword>
<accession>A0A5B7KAQ9</accession>
<comment type="caution">
    <text evidence="1">The sequence shown here is derived from an EMBL/GenBank/DDBJ whole genome shotgun (WGS) entry which is preliminary data.</text>
</comment>
<gene>
    <name evidence="1" type="ORF">E2C01_099417</name>
</gene>
<name>A0A5B7KAQ9_PORTR</name>
<evidence type="ECO:0000313" key="1">
    <source>
        <dbReference type="EMBL" id="MPD03764.1"/>
    </source>
</evidence>
<dbReference type="Proteomes" id="UP000324222">
    <property type="component" value="Unassembled WGS sequence"/>
</dbReference>
<reference evidence="1 2" key="1">
    <citation type="submission" date="2019-05" db="EMBL/GenBank/DDBJ databases">
        <title>Another draft genome of Portunus trituberculatus and its Hox gene families provides insights of decapod evolution.</title>
        <authorList>
            <person name="Jeong J.-H."/>
            <person name="Song I."/>
            <person name="Kim S."/>
            <person name="Choi T."/>
            <person name="Kim D."/>
            <person name="Ryu S."/>
            <person name="Kim W."/>
        </authorList>
    </citation>
    <scope>NUCLEOTIDE SEQUENCE [LARGE SCALE GENOMIC DNA]</scope>
    <source>
        <tissue evidence="1">Muscle</tissue>
    </source>
</reference>
<dbReference type="AlphaFoldDB" id="A0A5B7KAQ9"/>
<organism evidence="1 2">
    <name type="scientific">Portunus trituberculatus</name>
    <name type="common">Swimming crab</name>
    <name type="synonym">Neptunus trituberculatus</name>
    <dbReference type="NCBI Taxonomy" id="210409"/>
    <lineage>
        <taxon>Eukaryota</taxon>
        <taxon>Metazoa</taxon>
        <taxon>Ecdysozoa</taxon>
        <taxon>Arthropoda</taxon>
        <taxon>Crustacea</taxon>
        <taxon>Multicrustacea</taxon>
        <taxon>Malacostraca</taxon>
        <taxon>Eumalacostraca</taxon>
        <taxon>Eucarida</taxon>
        <taxon>Decapoda</taxon>
        <taxon>Pleocyemata</taxon>
        <taxon>Brachyura</taxon>
        <taxon>Eubrachyura</taxon>
        <taxon>Portunoidea</taxon>
        <taxon>Portunidae</taxon>
        <taxon>Portuninae</taxon>
        <taxon>Portunus</taxon>
    </lineage>
</organism>
<sequence>MQVMREARVWVSARGAETHSMMAAAAGPNTSNFAQSSAFADAVQRARQVFIPRVPPARCECGVRGADRSGGGSNGAT</sequence>
<dbReference type="EMBL" id="VSRR010137818">
    <property type="protein sequence ID" value="MPD03764.1"/>
    <property type="molecule type" value="Genomic_DNA"/>
</dbReference>
<evidence type="ECO:0000313" key="2">
    <source>
        <dbReference type="Proteomes" id="UP000324222"/>
    </source>
</evidence>
<protein>
    <submittedName>
        <fullName evidence="1">Uncharacterized protein</fullName>
    </submittedName>
</protein>
<proteinExistence type="predicted"/>